<keyword evidence="4" id="KW-0560">Oxidoreductase</keyword>
<dbReference type="GO" id="GO:0005737">
    <property type="term" value="C:cytoplasm"/>
    <property type="evidence" value="ECO:0007669"/>
    <property type="project" value="TreeGrafter"/>
</dbReference>
<dbReference type="GO" id="GO:0016491">
    <property type="term" value="F:oxidoreductase activity"/>
    <property type="evidence" value="ECO:0007669"/>
    <property type="project" value="UniProtKB-KW"/>
</dbReference>
<feature type="domain" description="FAD dependent oxidoreductase" evidence="5">
    <location>
        <begin position="14"/>
        <end position="306"/>
    </location>
</feature>
<keyword evidence="3" id="KW-0285">Flavoprotein</keyword>
<keyword evidence="7" id="KW-1185">Reference proteome</keyword>
<dbReference type="InterPro" id="IPR036188">
    <property type="entry name" value="FAD/NAD-bd_sf"/>
</dbReference>
<evidence type="ECO:0000313" key="6">
    <source>
        <dbReference type="EMBL" id="GAE93464.1"/>
    </source>
</evidence>
<evidence type="ECO:0000256" key="4">
    <source>
        <dbReference type="ARBA" id="ARBA00023002"/>
    </source>
</evidence>
<dbReference type="InterPro" id="IPR006076">
    <property type="entry name" value="FAD-dep_OxRdtase"/>
</dbReference>
<dbReference type="AlphaFoldDB" id="W4VL29"/>
<comment type="caution">
    <text evidence="6">The sequence shown here is derived from an EMBL/GenBank/DDBJ whole genome shotgun (WGS) entry which is preliminary data.</text>
</comment>
<organism evidence="6 7">
    <name type="scientific">Gracilibacillus boraciitolerans JCM 21714</name>
    <dbReference type="NCBI Taxonomy" id="1298598"/>
    <lineage>
        <taxon>Bacteria</taxon>
        <taxon>Bacillati</taxon>
        <taxon>Bacillota</taxon>
        <taxon>Bacilli</taxon>
        <taxon>Bacillales</taxon>
        <taxon>Bacillaceae</taxon>
        <taxon>Gracilibacillus</taxon>
    </lineage>
</organism>
<dbReference type="eggNOG" id="COG0665">
    <property type="taxonomic scope" value="Bacteria"/>
</dbReference>
<evidence type="ECO:0000313" key="7">
    <source>
        <dbReference type="Proteomes" id="UP000019102"/>
    </source>
</evidence>
<dbReference type="Gene3D" id="3.50.50.60">
    <property type="entry name" value="FAD/NAD(P)-binding domain"/>
    <property type="match status" value="1"/>
</dbReference>
<dbReference type="SUPFAM" id="SSF54373">
    <property type="entry name" value="FAD-linked reductases, C-terminal domain"/>
    <property type="match status" value="1"/>
</dbReference>
<evidence type="ECO:0000256" key="3">
    <source>
        <dbReference type="ARBA" id="ARBA00022630"/>
    </source>
</evidence>
<comment type="cofactor">
    <cofactor evidence="1">
        <name>FAD</name>
        <dbReference type="ChEBI" id="CHEBI:57692"/>
    </cofactor>
</comment>
<protein>
    <submittedName>
        <fullName evidence="6">D-amino acid dehydrogenase small subunit</fullName>
    </submittedName>
</protein>
<dbReference type="SUPFAM" id="SSF51905">
    <property type="entry name" value="FAD/NAD(P)-binding domain"/>
    <property type="match status" value="1"/>
</dbReference>
<sequence length="328" mass="35915">MQLLESSAWVSQRRNKAWYSLASKSAKYYPPQLIQELEQLGIKDTGYKQVGTLIVKDDEKRLNNILEIVRKRKKTAPEIGDIHWLNTTETQEKFPLVADGYFSLYVSGGARVHGEKLRQALLTACGKNGVTFLTGEACFIDDIISVNGEQIQADKIVLTAGAWFTDLVKPLGIQGQVKPQKAQIATLKIDDETGEWPVIMPPGSHYMVPFEEGGVLSVGTTHEDDAGFNTDVTPGGIHQIFTDTFTIAPSLAQSKLLKVEVGFRPVAPNFLPVFGELPHHPGIYTANGLGSSGLTTGPFIGKELAKHILGEPLDVNLEDFPVSSIIQY</sequence>
<dbReference type="PANTHER" id="PTHR13847">
    <property type="entry name" value="SARCOSINE DEHYDROGENASE-RELATED"/>
    <property type="match status" value="1"/>
</dbReference>
<dbReference type="EMBL" id="BAVS01000013">
    <property type="protein sequence ID" value="GAE93464.1"/>
    <property type="molecule type" value="Genomic_DNA"/>
</dbReference>
<proteinExistence type="inferred from homology"/>
<reference evidence="6 7" key="1">
    <citation type="journal article" date="2014" name="Genome Announc.">
        <title>Draft Genome Sequence of the Boron-Tolerant and Moderately Halotolerant Bacterium Gracilibacillus boraciitolerans JCM 21714T.</title>
        <authorList>
            <person name="Ahmed I."/>
            <person name="Oshima K."/>
            <person name="Suda W."/>
            <person name="Kitamura K."/>
            <person name="Iida T."/>
            <person name="Ohmori Y."/>
            <person name="Fujiwara T."/>
            <person name="Hattori M."/>
            <person name="Ohkuma M."/>
        </authorList>
    </citation>
    <scope>NUCLEOTIDE SEQUENCE [LARGE SCALE GENOMIC DNA]</scope>
    <source>
        <strain evidence="6 7">JCM 21714</strain>
    </source>
</reference>
<evidence type="ECO:0000256" key="1">
    <source>
        <dbReference type="ARBA" id="ARBA00001974"/>
    </source>
</evidence>
<comment type="similarity">
    <text evidence="2">Belongs to the DadA oxidoreductase family.</text>
</comment>
<dbReference type="Pfam" id="PF01266">
    <property type="entry name" value="DAO"/>
    <property type="match status" value="1"/>
</dbReference>
<dbReference type="Gene3D" id="3.30.9.10">
    <property type="entry name" value="D-Amino Acid Oxidase, subunit A, domain 2"/>
    <property type="match status" value="1"/>
</dbReference>
<dbReference type="Proteomes" id="UP000019102">
    <property type="component" value="Unassembled WGS sequence"/>
</dbReference>
<dbReference type="STRING" id="1298598.JCM21714_2549"/>
<evidence type="ECO:0000256" key="2">
    <source>
        <dbReference type="ARBA" id="ARBA00009410"/>
    </source>
</evidence>
<name>W4VL29_9BACI</name>
<dbReference type="PANTHER" id="PTHR13847:SF286">
    <property type="entry name" value="D-AMINO ACID DEHYDROGENASE"/>
    <property type="match status" value="1"/>
</dbReference>
<gene>
    <name evidence="6" type="ORF">JCM21714_2549</name>
</gene>
<accession>W4VL29</accession>
<evidence type="ECO:0000259" key="5">
    <source>
        <dbReference type="Pfam" id="PF01266"/>
    </source>
</evidence>